<evidence type="ECO:0000256" key="2">
    <source>
        <dbReference type="ARBA" id="ARBA00022801"/>
    </source>
</evidence>
<dbReference type="CDD" id="cd04684">
    <property type="entry name" value="NUDIX_Hydrolase"/>
    <property type="match status" value="1"/>
</dbReference>
<proteinExistence type="predicted"/>
<evidence type="ECO:0000256" key="1">
    <source>
        <dbReference type="ARBA" id="ARBA00001946"/>
    </source>
</evidence>
<keyword evidence="5" id="KW-1185">Reference proteome</keyword>
<dbReference type="RefSeq" id="WP_170829724.1">
    <property type="nucleotide sequence ID" value="NZ_FMZB01000009.1"/>
</dbReference>
<feature type="domain" description="Nudix hydrolase" evidence="3">
    <location>
        <begin position="14"/>
        <end position="144"/>
    </location>
</feature>
<dbReference type="GO" id="GO:0016787">
    <property type="term" value="F:hydrolase activity"/>
    <property type="evidence" value="ECO:0007669"/>
    <property type="project" value="UniProtKB-KW"/>
</dbReference>
<dbReference type="Gene3D" id="3.90.79.10">
    <property type="entry name" value="Nucleoside Triphosphate Pyrophosphohydrolase"/>
    <property type="match status" value="1"/>
</dbReference>
<dbReference type="PANTHER" id="PTHR43046">
    <property type="entry name" value="GDP-MANNOSE MANNOSYL HYDROLASE"/>
    <property type="match status" value="1"/>
</dbReference>
<dbReference type="InterPro" id="IPR015797">
    <property type="entry name" value="NUDIX_hydrolase-like_dom_sf"/>
</dbReference>
<dbReference type="PROSITE" id="PS51462">
    <property type="entry name" value="NUDIX"/>
    <property type="match status" value="1"/>
</dbReference>
<reference evidence="5" key="1">
    <citation type="submission" date="2016-10" db="EMBL/GenBank/DDBJ databases">
        <authorList>
            <person name="Varghese N."/>
            <person name="Submissions S."/>
        </authorList>
    </citation>
    <scope>NUCLEOTIDE SEQUENCE [LARGE SCALE GENOMIC DNA]</scope>
    <source>
        <strain evidence="5">DSM 21620</strain>
    </source>
</reference>
<dbReference type="InterPro" id="IPR000086">
    <property type="entry name" value="NUDIX_hydrolase_dom"/>
</dbReference>
<name>A0A1G6U228_9BACI</name>
<protein>
    <submittedName>
        <fullName evidence="4">8-oxo-dGTP diphosphatase</fullName>
    </submittedName>
</protein>
<dbReference type="PANTHER" id="PTHR43046:SF14">
    <property type="entry name" value="MUTT_NUDIX FAMILY PROTEIN"/>
    <property type="match status" value="1"/>
</dbReference>
<dbReference type="InterPro" id="IPR020084">
    <property type="entry name" value="NUDIX_hydrolase_CS"/>
</dbReference>
<keyword evidence="2" id="KW-0378">Hydrolase</keyword>
<gene>
    <name evidence="4" type="ORF">SAMN05421663_109118</name>
</gene>
<evidence type="ECO:0000259" key="3">
    <source>
        <dbReference type="PROSITE" id="PS51462"/>
    </source>
</evidence>
<evidence type="ECO:0000313" key="4">
    <source>
        <dbReference type="EMBL" id="SDD34605.1"/>
    </source>
</evidence>
<organism evidence="4 5">
    <name type="scientific">Terribacillus halophilus</name>
    <dbReference type="NCBI Taxonomy" id="361279"/>
    <lineage>
        <taxon>Bacteria</taxon>
        <taxon>Bacillati</taxon>
        <taxon>Bacillota</taxon>
        <taxon>Bacilli</taxon>
        <taxon>Bacillales</taxon>
        <taxon>Bacillaceae</taxon>
        <taxon>Terribacillus</taxon>
    </lineage>
</organism>
<dbReference type="SUPFAM" id="SSF55811">
    <property type="entry name" value="Nudix"/>
    <property type="match status" value="1"/>
</dbReference>
<accession>A0A1G6U228</accession>
<dbReference type="AlphaFoldDB" id="A0A1G6U228"/>
<dbReference type="Pfam" id="PF00293">
    <property type="entry name" value="NUDIX"/>
    <property type="match status" value="1"/>
</dbReference>
<comment type="cofactor">
    <cofactor evidence="1">
        <name>Mg(2+)</name>
        <dbReference type="ChEBI" id="CHEBI:18420"/>
    </cofactor>
</comment>
<dbReference type="STRING" id="361279.SAMN05421663_109118"/>
<evidence type="ECO:0000313" key="5">
    <source>
        <dbReference type="Proteomes" id="UP000198666"/>
    </source>
</evidence>
<sequence length="145" mass="16742">MHLFGTKEPDQKYIKRLAVYGIMYDHSSRIGVIQRTYDKLLFLPGGGMEKEENELETLRREVMEETGYSISKPSFLCEATQFFQSRDGSQYIQNIASFFSCTPGLKEMEPVEEDHELIWLPPDEAASGLLHEHQAWAVRKWNGLP</sequence>
<dbReference type="PROSITE" id="PS00893">
    <property type="entry name" value="NUDIX_BOX"/>
    <property type="match status" value="1"/>
</dbReference>
<dbReference type="EMBL" id="FMZB01000009">
    <property type="protein sequence ID" value="SDD34605.1"/>
    <property type="molecule type" value="Genomic_DNA"/>
</dbReference>
<dbReference type="Proteomes" id="UP000198666">
    <property type="component" value="Unassembled WGS sequence"/>
</dbReference>